<dbReference type="GO" id="GO:0045892">
    <property type="term" value="P:negative regulation of DNA-templated transcription"/>
    <property type="evidence" value="ECO:0007669"/>
    <property type="project" value="UniProtKB-ARBA"/>
</dbReference>
<dbReference type="InterPro" id="IPR029016">
    <property type="entry name" value="GAF-like_dom_sf"/>
</dbReference>
<dbReference type="Gene3D" id="1.10.10.10">
    <property type="entry name" value="Winged helix-like DNA-binding domain superfamily/Winged helix DNA-binding domain"/>
    <property type="match status" value="1"/>
</dbReference>
<dbReference type="Gene3D" id="3.30.450.40">
    <property type="match status" value="1"/>
</dbReference>
<comment type="caution">
    <text evidence="6">The sequence shown here is derived from an EMBL/GenBank/DDBJ whole genome shotgun (WGS) entry which is preliminary data.</text>
</comment>
<dbReference type="GO" id="GO:0003677">
    <property type="term" value="F:DNA binding"/>
    <property type="evidence" value="ECO:0007669"/>
    <property type="project" value="UniProtKB-KW"/>
</dbReference>
<dbReference type="Pfam" id="PF01614">
    <property type="entry name" value="IclR_C"/>
    <property type="match status" value="1"/>
</dbReference>
<accession>A0A916QJK9</accession>
<reference evidence="6" key="1">
    <citation type="submission" date="2020-08" db="EMBL/GenBank/DDBJ databases">
        <title>Taxonomic study for Lactobacillus species isolated from hardwood bark.</title>
        <authorList>
            <person name="Tohno M."/>
            <person name="Tanizawa Y."/>
        </authorList>
    </citation>
    <scope>NUCLEOTIDE SEQUENCE</scope>
    <source>
        <strain evidence="6">B40</strain>
    </source>
</reference>
<dbReference type="Pfam" id="PF09339">
    <property type="entry name" value="HTH_IclR"/>
    <property type="match status" value="1"/>
</dbReference>
<name>A0A916QJK9_9LACO</name>
<keyword evidence="2" id="KW-0238">DNA-binding</keyword>
<dbReference type="AlphaFoldDB" id="A0A916QJK9"/>
<protein>
    <submittedName>
        <fullName evidence="6">IclR family transcriptional regulator</fullName>
    </submittedName>
</protein>
<dbReference type="PROSITE" id="PS51077">
    <property type="entry name" value="HTH_ICLR"/>
    <property type="match status" value="1"/>
</dbReference>
<feature type="domain" description="IclR-ED" evidence="5">
    <location>
        <begin position="71"/>
        <end position="254"/>
    </location>
</feature>
<dbReference type="EMBL" id="BMAY01000004">
    <property type="protein sequence ID" value="GFZ26808.1"/>
    <property type="molecule type" value="Genomic_DNA"/>
</dbReference>
<sequence length="254" mass="28689">MTEEIKLNKTIVNTFKVLDVLAKADQEYLSLSELVNVTKLPKTTVHRILQTLEAIDGISKNSYDSYRLGIKFYRYAGAAKLGDPTIQLAKPYIEALAKEVQETINLGIWFEGQVLYVSEVKGENFHLQAELPPVAPLYCSAMGKIFLANLTVEERKKYYLQHDLVARTIKTITEPQDLEQEVETIAREHLAFDNEEYEYGLSCMSVPIYRQGKLVAGLSLSGPSTRIRVKGEAAMIHKLQQTASAIEKSYQRID</sequence>
<dbReference type="SUPFAM" id="SSF55781">
    <property type="entry name" value="GAF domain-like"/>
    <property type="match status" value="1"/>
</dbReference>
<evidence type="ECO:0000256" key="1">
    <source>
        <dbReference type="ARBA" id="ARBA00023015"/>
    </source>
</evidence>
<proteinExistence type="predicted"/>
<evidence type="ECO:0000313" key="6">
    <source>
        <dbReference type="EMBL" id="GFZ26808.1"/>
    </source>
</evidence>
<dbReference type="RefSeq" id="WP_212780503.1">
    <property type="nucleotide sequence ID" value="NZ_BMAY01000004.1"/>
</dbReference>
<dbReference type="InterPro" id="IPR014757">
    <property type="entry name" value="Tscrpt_reg_IclR_C"/>
</dbReference>
<keyword evidence="7" id="KW-1185">Reference proteome</keyword>
<dbReference type="SMART" id="SM00346">
    <property type="entry name" value="HTH_ICLR"/>
    <property type="match status" value="1"/>
</dbReference>
<feature type="domain" description="HTH iclR-type" evidence="4">
    <location>
        <begin position="8"/>
        <end position="70"/>
    </location>
</feature>
<gene>
    <name evidence="6" type="primary">iclR_1</name>
    <name evidence="6" type="ORF">LCB40_06880</name>
</gene>
<evidence type="ECO:0000313" key="7">
    <source>
        <dbReference type="Proteomes" id="UP000677218"/>
    </source>
</evidence>
<keyword evidence="1" id="KW-0805">Transcription regulation</keyword>
<keyword evidence="3" id="KW-0804">Transcription</keyword>
<dbReference type="InterPro" id="IPR005471">
    <property type="entry name" value="Tscrpt_reg_IclR_N"/>
</dbReference>
<dbReference type="PANTHER" id="PTHR30136:SF24">
    <property type="entry name" value="HTH-TYPE TRANSCRIPTIONAL REPRESSOR ALLR"/>
    <property type="match status" value="1"/>
</dbReference>
<evidence type="ECO:0000259" key="5">
    <source>
        <dbReference type="PROSITE" id="PS51078"/>
    </source>
</evidence>
<evidence type="ECO:0000256" key="3">
    <source>
        <dbReference type="ARBA" id="ARBA00023163"/>
    </source>
</evidence>
<dbReference type="GO" id="GO:0003700">
    <property type="term" value="F:DNA-binding transcription factor activity"/>
    <property type="evidence" value="ECO:0007669"/>
    <property type="project" value="TreeGrafter"/>
</dbReference>
<evidence type="ECO:0000256" key="2">
    <source>
        <dbReference type="ARBA" id="ARBA00023125"/>
    </source>
</evidence>
<organism evidence="6 7">
    <name type="scientific">Lactobacillus corticis</name>
    <dbReference type="NCBI Taxonomy" id="2201249"/>
    <lineage>
        <taxon>Bacteria</taxon>
        <taxon>Bacillati</taxon>
        <taxon>Bacillota</taxon>
        <taxon>Bacilli</taxon>
        <taxon>Lactobacillales</taxon>
        <taxon>Lactobacillaceae</taxon>
        <taxon>Lactobacillus</taxon>
    </lineage>
</organism>
<dbReference type="SUPFAM" id="SSF46785">
    <property type="entry name" value="Winged helix' DNA-binding domain"/>
    <property type="match status" value="1"/>
</dbReference>
<dbReference type="InterPro" id="IPR050707">
    <property type="entry name" value="HTH_MetabolicPath_Reg"/>
</dbReference>
<dbReference type="InterPro" id="IPR036390">
    <property type="entry name" value="WH_DNA-bd_sf"/>
</dbReference>
<dbReference type="PROSITE" id="PS51078">
    <property type="entry name" value="ICLR_ED"/>
    <property type="match status" value="1"/>
</dbReference>
<dbReference type="Proteomes" id="UP000677218">
    <property type="component" value="Unassembled WGS sequence"/>
</dbReference>
<dbReference type="PANTHER" id="PTHR30136">
    <property type="entry name" value="HELIX-TURN-HELIX TRANSCRIPTIONAL REGULATOR, ICLR FAMILY"/>
    <property type="match status" value="1"/>
</dbReference>
<dbReference type="InterPro" id="IPR036388">
    <property type="entry name" value="WH-like_DNA-bd_sf"/>
</dbReference>
<evidence type="ECO:0000259" key="4">
    <source>
        <dbReference type="PROSITE" id="PS51077"/>
    </source>
</evidence>